<dbReference type="InterPro" id="IPR023838">
    <property type="entry name" value="T7SS_EsaA"/>
</dbReference>
<evidence type="ECO:0000256" key="6">
    <source>
        <dbReference type="ARBA" id="ARBA00023136"/>
    </source>
</evidence>
<dbReference type="Proteomes" id="UP000278274">
    <property type="component" value="Unassembled WGS sequence"/>
</dbReference>
<feature type="transmembrane region" description="Helical" evidence="8">
    <location>
        <begin position="869"/>
        <end position="889"/>
    </location>
</feature>
<dbReference type="PANTHER" id="PTHR30294:SF29">
    <property type="entry name" value="MULTIDRUG ABC TRANSPORTER PERMEASE YBHS-RELATED"/>
    <property type="match status" value="1"/>
</dbReference>
<evidence type="ECO:0000313" key="10">
    <source>
        <dbReference type="Proteomes" id="UP000278274"/>
    </source>
</evidence>
<comment type="subcellular location">
    <subcellularLocation>
        <location evidence="1">Cell membrane</location>
        <topology evidence="1">Multi-pass membrane protein</topology>
    </subcellularLocation>
</comment>
<comment type="caution">
    <text evidence="9">The sequence shown here is derived from an EMBL/GenBank/DDBJ whole genome shotgun (WGS) entry which is preliminary data.</text>
</comment>
<reference evidence="9 10" key="1">
    <citation type="submission" date="2018-11" db="EMBL/GenBank/DDBJ databases">
        <title>Species Designations Belie Phenotypic and Genotypic Heterogeneity in Oral Streptococci.</title>
        <authorList>
            <person name="Velsko I."/>
        </authorList>
    </citation>
    <scope>NUCLEOTIDE SEQUENCE [LARGE SCALE GENOMIC DNA]</scope>
    <source>
        <strain evidence="9 10">BCA2</strain>
    </source>
</reference>
<evidence type="ECO:0000256" key="5">
    <source>
        <dbReference type="ARBA" id="ARBA00022989"/>
    </source>
</evidence>
<sequence length="898" mass="100445">MKKIIIGSSVFVTLLVGSGATFIYLKNQEISVTNKVNDRKLNIALVNEDAGGVLNGNAYNLGNDFTNLLSKENTNQWTVMTRNVAENRFENGSVDVIVYIEQQFSEKIAQLESFNPDRAKITYKTKSNLDPVKSKNVELRVGEYLNTINQNVIKMYFSSVINNLDDAKRNVDNIVNEQSGTHTKISQYIYGPSNEASQSMLSTLDLASNLQKMNSSYEDSQKAFSDSVVSLLNNTGIGLDKQLTEVKTYFDFQKGIFEKNVLTTNNTLKEQHEENSKIIDGLNDSMLKSLYQFGNSTAEEKSEQAKLEDLVVDYHKVIVDYQGKIKDRKSEFGHLKTELEAEKKKISLFYFGKEDVDLKSDLTSDAKATLVDQINKSLITENHLPETYQTLIRSNLTDISIEPTDYQTLFSKLEKLNVLTADQVKEYNEKIDLLKNYTKFDKKATSISGLPVFEFLSIENDKLDKVTETMELTVKLPQSESKTVEASVTKPSSSSPESSTVVEASGVSTSSEGTKYLSPKAKVYVTGDATLVGGEQTITDDKLYTMTVEYTLEPHYGKNEISFEVHIGETTIPIKKTIYRSDKEESDVLVKKDLKHIFDKLSKIDRTTGMIQAIYGSPSSSSINFSALSPDSVYHMYGNISRDDIATQLSEDQVTKFKESGIALLEQIQNSLESLEKSSEALPELAEAELPNDYFKNQITNLADWYNSSIKTLSTEYDKWKETKAKQLEVTETASDANSGILINDSESSKRLYSSIESLVSTTSTGSKETSQNHEAVGTMKDQFTQFVGQVQTIKDNVDKTISTTNDLISNEAEVIQGNRDYAESFKTVMKNIRDGGTTNQNVMNFLSNPIETKKETYEAPISVDNNRVWVILAIILSAISSAGITYWLTKEKGKSCR</sequence>
<keyword evidence="3" id="KW-1003">Cell membrane</keyword>
<proteinExistence type="inferred from homology"/>
<keyword evidence="5 8" id="KW-1133">Transmembrane helix</keyword>
<dbReference type="InterPro" id="IPR051449">
    <property type="entry name" value="ABC-2_transporter_component"/>
</dbReference>
<dbReference type="GO" id="GO:0005886">
    <property type="term" value="C:plasma membrane"/>
    <property type="evidence" value="ECO:0007669"/>
    <property type="project" value="UniProtKB-SubCell"/>
</dbReference>
<evidence type="ECO:0000256" key="1">
    <source>
        <dbReference type="ARBA" id="ARBA00004651"/>
    </source>
</evidence>
<evidence type="ECO:0000313" key="9">
    <source>
        <dbReference type="EMBL" id="RSJ66472.1"/>
    </source>
</evidence>
<keyword evidence="4 8" id="KW-0812">Transmembrane</keyword>
<feature type="compositionally biased region" description="Low complexity" evidence="7">
    <location>
        <begin position="484"/>
        <end position="505"/>
    </location>
</feature>
<feature type="region of interest" description="Disordered" evidence="7">
    <location>
        <begin position="478"/>
        <end position="513"/>
    </location>
</feature>
<evidence type="ECO:0000256" key="4">
    <source>
        <dbReference type="ARBA" id="ARBA00022692"/>
    </source>
</evidence>
<protein>
    <recommendedName>
        <fullName evidence="11">Type VII secretion protein EsaA</fullName>
    </recommendedName>
</protein>
<dbReference type="NCBIfam" id="TIGR03929">
    <property type="entry name" value="T7_esaA_Nterm"/>
    <property type="match status" value="1"/>
</dbReference>
<organism evidence="9 10">
    <name type="scientific">Streptococcus oralis subsp. dentisani</name>
    <dbReference type="NCBI Taxonomy" id="1458253"/>
    <lineage>
        <taxon>Bacteria</taxon>
        <taxon>Bacillati</taxon>
        <taxon>Bacillota</taxon>
        <taxon>Bacilli</taxon>
        <taxon>Lactobacillales</taxon>
        <taxon>Streptococcaceae</taxon>
        <taxon>Streptococcus</taxon>
    </lineage>
</organism>
<accession>A0A428FUZ5</accession>
<dbReference type="RefSeq" id="WP_125416978.1">
    <property type="nucleotide sequence ID" value="NZ_RJPH01000017.1"/>
</dbReference>
<evidence type="ECO:0000256" key="2">
    <source>
        <dbReference type="ARBA" id="ARBA00008338"/>
    </source>
</evidence>
<evidence type="ECO:0008006" key="11">
    <source>
        <dbReference type="Google" id="ProtNLM"/>
    </source>
</evidence>
<evidence type="ECO:0000256" key="7">
    <source>
        <dbReference type="SAM" id="MobiDB-lite"/>
    </source>
</evidence>
<name>A0A428FUZ5_STROR</name>
<keyword evidence="6 8" id="KW-0472">Membrane</keyword>
<evidence type="ECO:0000256" key="8">
    <source>
        <dbReference type="SAM" id="Phobius"/>
    </source>
</evidence>
<gene>
    <name evidence="9" type="ORF">D8805_08990</name>
</gene>
<dbReference type="EMBL" id="RJPH01000017">
    <property type="protein sequence ID" value="RSJ66472.1"/>
    <property type="molecule type" value="Genomic_DNA"/>
</dbReference>
<dbReference type="AlphaFoldDB" id="A0A428FUZ5"/>
<evidence type="ECO:0000256" key="3">
    <source>
        <dbReference type="ARBA" id="ARBA00022475"/>
    </source>
</evidence>
<dbReference type="PANTHER" id="PTHR30294">
    <property type="entry name" value="MEMBRANE COMPONENT OF ABC TRANSPORTER YHHJ-RELATED"/>
    <property type="match status" value="1"/>
</dbReference>
<comment type="similarity">
    <text evidence="2">Belongs to the EsaA family.</text>
</comment>